<dbReference type="Proteomes" id="UP000298159">
    <property type="component" value="Unassembled WGS sequence"/>
</dbReference>
<proteinExistence type="predicted"/>
<protein>
    <submittedName>
        <fullName evidence="2">DUF2071 domain-containing protein</fullName>
    </submittedName>
</protein>
<dbReference type="Pfam" id="PF09844">
    <property type="entry name" value="DUF2071"/>
    <property type="match status" value="1"/>
</dbReference>
<keyword evidence="3" id="KW-1185">Reference proteome</keyword>
<name>A0A4Z1DAI0_9ACTN</name>
<dbReference type="AlphaFoldDB" id="A0A4Z1DAI0"/>
<sequence length="235" mass="25548">MVANRVPVLRARWLTQTFLSWPYPPATVQALLPEGLVADEFEDAAWVTLTPLLMADVRVLGMPALPAFAETNLRTYVRGGDAVWFLSLDVTCPPLLAGRALGVPYHLADLRVSVTGDTVTYTGTRRTGDAGYRLVVRPGAPVEPTELDGWLTSRWRAYSRRLGLLWETPVGHEPWAPAGVSVAALEQTVTQAAGLPAPRGEPRALFSRSVDHAWVGATRPVRSPTPPNPRQGGRT</sequence>
<dbReference type="EMBL" id="SRRT01000002">
    <property type="protein sequence ID" value="TGN79599.1"/>
    <property type="molecule type" value="Genomic_DNA"/>
</dbReference>
<dbReference type="Gene3D" id="2.40.400.10">
    <property type="entry name" value="Acetoacetate decarboxylase-like"/>
    <property type="match status" value="1"/>
</dbReference>
<dbReference type="SUPFAM" id="SSF160104">
    <property type="entry name" value="Acetoacetate decarboxylase-like"/>
    <property type="match status" value="1"/>
</dbReference>
<dbReference type="InterPro" id="IPR023375">
    <property type="entry name" value="ADC_dom_sf"/>
</dbReference>
<gene>
    <name evidence="2" type="ORF">E5083_08270</name>
</gene>
<dbReference type="PANTHER" id="PTHR39186:SF1">
    <property type="entry name" value="DUF2071 DOMAIN-CONTAINING PROTEIN"/>
    <property type="match status" value="1"/>
</dbReference>
<evidence type="ECO:0000313" key="2">
    <source>
        <dbReference type="EMBL" id="TGN79599.1"/>
    </source>
</evidence>
<dbReference type="RefSeq" id="WP_135784934.1">
    <property type="nucleotide sequence ID" value="NZ_SRRT01000002.1"/>
</dbReference>
<feature type="region of interest" description="Disordered" evidence="1">
    <location>
        <begin position="216"/>
        <end position="235"/>
    </location>
</feature>
<evidence type="ECO:0000256" key="1">
    <source>
        <dbReference type="SAM" id="MobiDB-lite"/>
    </source>
</evidence>
<evidence type="ECO:0000313" key="3">
    <source>
        <dbReference type="Proteomes" id="UP000298159"/>
    </source>
</evidence>
<dbReference type="PANTHER" id="PTHR39186">
    <property type="entry name" value="DUF2071 FAMILY PROTEIN"/>
    <property type="match status" value="1"/>
</dbReference>
<reference evidence="2 3" key="1">
    <citation type="submission" date="2019-04" db="EMBL/GenBank/DDBJ databases">
        <title>Streptomyces sp. nov. Bv016 isolated from bark of Buahinia variegata.</title>
        <authorList>
            <person name="Kanchanasin P."/>
            <person name="Tanasupawat S."/>
            <person name="Yuki M."/>
            <person name="Kudo T."/>
        </authorList>
    </citation>
    <scope>NUCLEOTIDE SEQUENCE [LARGE SCALE GENOMIC DNA]</scope>
    <source>
        <strain evidence="2 3">Bv016</strain>
    </source>
</reference>
<accession>A0A4Z1DAI0</accession>
<dbReference type="InterPro" id="IPR018644">
    <property type="entry name" value="DUF2071"/>
</dbReference>
<dbReference type="GeneID" id="95447586"/>
<organism evidence="2 3">
    <name type="scientific">Streptomyces bauhiniae</name>
    <dbReference type="NCBI Taxonomy" id="2340725"/>
    <lineage>
        <taxon>Bacteria</taxon>
        <taxon>Bacillati</taxon>
        <taxon>Actinomycetota</taxon>
        <taxon>Actinomycetes</taxon>
        <taxon>Kitasatosporales</taxon>
        <taxon>Streptomycetaceae</taxon>
        <taxon>Streptomyces</taxon>
    </lineage>
</organism>
<comment type="caution">
    <text evidence="2">The sequence shown here is derived from an EMBL/GenBank/DDBJ whole genome shotgun (WGS) entry which is preliminary data.</text>
</comment>